<keyword evidence="5" id="KW-0732">Signal</keyword>
<dbReference type="Pfam" id="PF16499">
    <property type="entry name" value="Melibiase_2"/>
    <property type="match status" value="1"/>
</dbReference>
<evidence type="ECO:0000256" key="2">
    <source>
        <dbReference type="ARBA" id="ARBA00022801"/>
    </source>
</evidence>
<dbReference type="InterPro" id="IPR013785">
    <property type="entry name" value="Aldolase_TIM"/>
</dbReference>
<gene>
    <name evidence="6" type="ORF">DGYR_LOCUS10557</name>
</gene>
<sequence>MEVVQNIFVFLFLTNLRFVFNLNNNLARTPPMGWLSWERFECNTDCMNDPDNCIGERLVKTIADAMVEKGFRDAGYTYVTLDDCWPARERDKQGRLQPDPLRFPNGIKYLADYLHSKGLKLGLYEDIGTHTCAGFPGTQGHWKLDAQTYADWGVDMIKFDGCNSDVQHYDMGFPLMAKYLNQTGRQILYSCEWPLYERAHGVKPNYTAVAEACNTFRVYGDIYDARQSIMSVVNWYGENPGGFLNVSGPGHWSDGDMITLGNYGLSHSEERTQIGMWAIFASPLLMSVDIRTINDKSRRLLQHRGVLSISQDSLGIPGRRILNMENGAIQVWVRPLAPRGTFAIATIYTNTFGYPIKVSTKLSDLGLKNPNGYNVTEVFDGIHRGEFRSNHNYTRMVKPTDIDLVLAKVL</sequence>
<dbReference type="PRINTS" id="PR00740">
    <property type="entry name" value="GLHYDRLASE27"/>
</dbReference>
<protein>
    <recommendedName>
        <fullName evidence="4">Alpha-galactosidase</fullName>
        <ecNumber evidence="4">3.2.1.-</ecNumber>
    </recommendedName>
</protein>
<dbReference type="EC" id="3.2.1.-" evidence="4"/>
<dbReference type="GO" id="GO:0009311">
    <property type="term" value="P:oligosaccharide metabolic process"/>
    <property type="evidence" value="ECO:0007669"/>
    <property type="project" value="TreeGrafter"/>
</dbReference>
<keyword evidence="2 4" id="KW-0378">Hydrolase</keyword>
<dbReference type="SUPFAM" id="SSF51445">
    <property type="entry name" value="(Trans)glycosidases"/>
    <property type="match status" value="1"/>
</dbReference>
<dbReference type="Gene3D" id="2.60.40.1180">
    <property type="entry name" value="Golgi alpha-mannosidase II"/>
    <property type="match status" value="1"/>
</dbReference>
<keyword evidence="3 4" id="KW-0326">Glycosidase</keyword>
<accession>A0A7I8W548</accession>
<dbReference type="PROSITE" id="PS00512">
    <property type="entry name" value="ALPHA_GALACTOSIDASE"/>
    <property type="match status" value="1"/>
</dbReference>
<evidence type="ECO:0000256" key="4">
    <source>
        <dbReference type="RuleBase" id="RU361168"/>
    </source>
</evidence>
<dbReference type="EMBL" id="CAJFCJ010000018">
    <property type="protein sequence ID" value="CAD5122802.1"/>
    <property type="molecule type" value="Genomic_DNA"/>
</dbReference>
<dbReference type="SUPFAM" id="SSF51011">
    <property type="entry name" value="Glycosyl hydrolase domain"/>
    <property type="match status" value="1"/>
</dbReference>
<dbReference type="Gene3D" id="3.20.20.70">
    <property type="entry name" value="Aldolase class I"/>
    <property type="match status" value="1"/>
</dbReference>
<keyword evidence="4" id="KW-1015">Disulfide bond</keyword>
<dbReference type="GO" id="GO:0005737">
    <property type="term" value="C:cytoplasm"/>
    <property type="evidence" value="ECO:0007669"/>
    <property type="project" value="TreeGrafter"/>
</dbReference>
<dbReference type="AlphaFoldDB" id="A0A7I8W548"/>
<evidence type="ECO:0000256" key="1">
    <source>
        <dbReference type="ARBA" id="ARBA00009743"/>
    </source>
</evidence>
<comment type="caution">
    <text evidence="6">The sequence shown here is derived from an EMBL/GenBank/DDBJ whole genome shotgun (WGS) entry which is preliminary data.</text>
</comment>
<dbReference type="Proteomes" id="UP000549394">
    <property type="component" value="Unassembled WGS sequence"/>
</dbReference>
<dbReference type="PANTHER" id="PTHR11452:SF14">
    <property type="entry name" value="ALPHA-GALACTOSIDASE A"/>
    <property type="match status" value="1"/>
</dbReference>
<name>A0A7I8W548_9ANNE</name>
<dbReference type="PANTHER" id="PTHR11452">
    <property type="entry name" value="ALPHA-GALACTOSIDASE/ALPHA-N-ACETYLGALACTOSAMINIDASE"/>
    <property type="match status" value="1"/>
</dbReference>
<evidence type="ECO:0000313" key="6">
    <source>
        <dbReference type="EMBL" id="CAD5122802.1"/>
    </source>
</evidence>
<reference evidence="6 7" key="1">
    <citation type="submission" date="2020-08" db="EMBL/GenBank/DDBJ databases">
        <authorList>
            <person name="Hejnol A."/>
        </authorList>
    </citation>
    <scope>NUCLEOTIDE SEQUENCE [LARGE SCALE GENOMIC DNA]</scope>
</reference>
<dbReference type="GO" id="GO:0004557">
    <property type="term" value="F:alpha-galactosidase activity"/>
    <property type="evidence" value="ECO:0007669"/>
    <property type="project" value="TreeGrafter"/>
</dbReference>
<dbReference type="CDD" id="cd14792">
    <property type="entry name" value="GH27"/>
    <property type="match status" value="1"/>
</dbReference>
<organism evidence="6 7">
    <name type="scientific">Dimorphilus gyrociliatus</name>
    <dbReference type="NCBI Taxonomy" id="2664684"/>
    <lineage>
        <taxon>Eukaryota</taxon>
        <taxon>Metazoa</taxon>
        <taxon>Spiralia</taxon>
        <taxon>Lophotrochozoa</taxon>
        <taxon>Annelida</taxon>
        <taxon>Polychaeta</taxon>
        <taxon>Polychaeta incertae sedis</taxon>
        <taxon>Dinophilidae</taxon>
        <taxon>Dimorphilus</taxon>
    </lineage>
</organism>
<evidence type="ECO:0000256" key="3">
    <source>
        <dbReference type="ARBA" id="ARBA00023295"/>
    </source>
</evidence>
<feature type="signal peptide" evidence="5">
    <location>
        <begin position="1"/>
        <end position="21"/>
    </location>
</feature>
<feature type="chain" id="PRO_5029520999" description="Alpha-galactosidase" evidence="5">
    <location>
        <begin position="22"/>
        <end position="410"/>
    </location>
</feature>
<evidence type="ECO:0000256" key="5">
    <source>
        <dbReference type="SAM" id="SignalP"/>
    </source>
</evidence>
<evidence type="ECO:0000313" key="7">
    <source>
        <dbReference type="Proteomes" id="UP000549394"/>
    </source>
</evidence>
<dbReference type="FunFam" id="3.20.20.70:FF:000197">
    <property type="entry name" value="Alpha-galactosidase"/>
    <property type="match status" value="1"/>
</dbReference>
<proteinExistence type="inferred from homology"/>
<keyword evidence="7" id="KW-1185">Reference proteome</keyword>
<dbReference type="InterPro" id="IPR002241">
    <property type="entry name" value="Glyco_hydro_27"/>
</dbReference>
<dbReference type="InterPro" id="IPR013780">
    <property type="entry name" value="Glyco_hydro_b"/>
</dbReference>
<comment type="subunit">
    <text evidence="4">Homodimer.</text>
</comment>
<dbReference type="GO" id="GO:0016139">
    <property type="term" value="P:glycoside catabolic process"/>
    <property type="evidence" value="ECO:0007669"/>
    <property type="project" value="TreeGrafter"/>
</dbReference>
<comment type="similarity">
    <text evidence="1 4">Belongs to the glycosyl hydrolase 27 family.</text>
</comment>
<dbReference type="InterPro" id="IPR017853">
    <property type="entry name" value="GH"/>
</dbReference>
<dbReference type="InterPro" id="IPR000111">
    <property type="entry name" value="Glyco_hydro_27/36_CS"/>
</dbReference>
<dbReference type="OrthoDB" id="5795902at2759"/>